<comment type="catalytic activity">
    <reaction evidence="1">
        <text>(7,8-dihydropterin-6-yl)methyl diphosphate + 4-aminobenzoate = 7,8-dihydropteroate + diphosphate</text>
        <dbReference type="Rhea" id="RHEA:19949"/>
        <dbReference type="ChEBI" id="CHEBI:17836"/>
        <dbReference type="ChEBI" id="CHEBI:17839"/>
        <dbReference type="ChEBI" id="CHEBI:33019"/>
        <dbReference type="ChEBI" id="CHEBI:72950"/>
        <dbReference type="EC" id="2.5.1.15"/>
    </reaction>
</comment>
<keyword evidence="7 12" id="KW-0808">Transferase</keyword>
<evidence type="ECO:0000256" key="2">
    <source>
        <dbReference type="ARBA" id="ARBA00001946"/>
    </source>
</evidence>
<dbReference type="InterPro" id="IPR045031">
    <property type="entry name" value="DHP_synth-like"/>
</dbReference>
<dbReference type="InterPro" id="IPR006390">
    <property type="entry name" value="DHP_synth_dom"/>
</dbReference>
<evidence type="ECO:0000313" key="14">
    <source>
        <dbReference type="EMBL" id="MCQ4841086.1"/>
    </source>
</evidence>
<keyword evidence="15" id="KW-1185">Reference proteome</keyword>
<comment type="cofactor">
    <cofactor evidence="2 12">
        <name>Mg(2+)</name>
        <dbReference type="ChEBI" id="CHEBI:18420"/>
    </cofactor>
</comment>
<dbReference type="SUPFAM" id="SSF51717">
    <property type="entry name" value="Dihydropteroate synthetase-like"/>
    <property type="match status" value="1"/>
</dbReference>
<dbReference type="EC" id="2.5.1.15" evidence="5 12"/>
<dbReference type="EMBL" id="JANFZH010000037">
    <property type="protein sequence ID" value="MCQ4841086.1"/>
    <property type="molecule type" value="Genomic_DNA"/>
</dbReference>
<evidence type="ECO:0000313" key="15">
    <source>
        <dbReference type="Proteomes" id="UP001524473"/>
    </source>
</evidence>
<dbReference type="Gene3D" id="3.20.20.20">
    <property type="entry name" value="Dihydropteroate synthase-like"/>
    <property type="match status" value="1"/>
</dbReference>
<dbReference type="PROSITE" id="PS00793">
    <property type="entry name" value="DHPS_2"/>
    <property type="match status" value="1"/>
</dbReference>
<evidence type="ECO:0000256" key="11">
    <source>
        <dbReference type="ARBA" id="ARBA00030193"/>
    </source>
</evidence>
<evidence type="ECO:0000256" key="5">
    <source>
        <dbReference type="ARBA" id="ARBA00012458"/>
    </source>
</evidence>
<dbReference type="NCBIfam" id="TIGR01496">
    <property type="entry name" value="DHPS"/>
    <property type="match status" value="1"/>
</dbReference>
<comment type="similarity">
    <text evidence="4 12">Belongs to the DHPS family.</text>
</comment>
<sequence length="274" mass="29663">METAAFEAREKRFPLTRTYVMGILNVTPDSFSDGGKFLNPERAVNRALEMERDGADIIDIGGQSTRPGYTAVSPEEEWARIQAVVPAVVRETGLAVSVDTFYPWVAEKALEAGVQIINDVSGFGDEMLQAVAVSGCGCIVMHPRGAQHGDILREVKSFFEERLRAAECFGVGKSRLCFDPGVGFGKTYEDNLKLIAHVEKTRLPETAFLMAASRKRVTGQPCGNPPFEERLPATLAAHTAAILGGADLVRVHDVKEAVQAARMADALCHLSSEG</sequence>
<dbReference type="Proteomes" id="UP001524473">
    <property type="component" value="Unassembled WGS sequence"/>
</dbReference>
<dbReference type="PROSITE" id="PS00792">
    <property type="entry name" value="DHPS_1"/>
    <property type="match status" value="1"/>
</dbReference>
<dbReference type="Pfam" id="PF00809">
    <property type="entry name" value="Pterin_bind"/>
    <property type="match status" value="1"/>
</dbReference>
<keyword evidence="10 12" id="KW-0289">Folate biosynthesis</keyword>
<organism evidence="14 15">
    <name type="scientific">Neglectibacter timonensis</name>
    <dbReference type="NCBI Taxonomy" id="1776382"/>
    <lineage>
        <taxon>Bacteria</taxon>
        <taxon>Bacillati</taxon>
        <taxon>Bacillota</taxon>
        <taxon>Clostridia</taxon>
        <taxon>Eubacteriales</taxon>
        <taxon>Oscillospiraceae</taxon>
        <taxon>Neglectibacter</taxon>
    </lineage>
</organism>
<evidence type="ECO:0000256" key="12">
    <source>
        <dbReference type="RuleBase" id="RU361205"/>
    </source>
</evidence>
<evidence type="ECO:0000256" key="3">
    <source>
        <dbReference type="ARBA" id="ARBA00004763"/>
    </source>
</evidence>
<dbReference type="GO" id="GO:0004156">
    <property type="term" value="F:dihydropteroate synthase activity"/>
    <property type="evidence" value="ECO:0007669"/>
    <property type="project" value="UniProtKB-EC"/>
</dbReference>
<evidence type="ECO:0000256" key="6">
    <source>
        <dbReference type="ARBA" id="ARBA00016919"/>
    </source>
</evidence>
<protein>
    <recommendedName>
        <fullName evidence="6 12">Dihydropteroate synthase</fullName>
        <shortName evidence="12">DHPS</shortName>
        <ecNumber evidence="5 12">2.5.1.15</ecNumber>
    </recommendedName>
    <alternativeName>
        <fullName evidence="11 12">Dihydropteroate pyrophosphorylase</fullName>
    </alternativeName>
</protein>
<evidence type="ECO:0000256" key="4">
    <source>
        <dbReference type="ARBA" id="ARBA00009503"/>
    </source>
</evidence>
<keyword evidence="9 12" id="KW-0460">Magnesium</keyword>
<comment type="caution">
    <text evidence="14">The sequence shown here is derived from an EMBL/GenBank/DDBJ whole genome shotgun (WGS) entry which is preliminary data.</text>
</comment>
<gene>
    <name evidence="14" type="primary">folP</name>
    <name evidence="14" type="ORF">NE695_14320</name>
</gene>
<evidence type="ECO:0000256" key="10">
    <source>
        <dbReference type="ARBA" id="ARBA00022909"/>
    </source>
</evidence>
<evidence type="ECO:0000256" key="1">
    <source>
        <dbReference type="ARBA" id="ARBA00000012"/>
    </source>
</evidence>
<dbReference type="PANTHER" id="PTHR20941:SF1">
    <property type="entry name" value="FOLIC ACID SYNTHESIS PROTEIN FOL1"/>
    <property type="match status" value="1"/>
</dbReference>
<keyword evidence="8 12" id="KW-0479">Metal-binding</keyword>
<proteinExistence type="inferred from homology"/>
<evidence type="ECO:0000256" key="9">
    <source>
        <dbReference type="ARBA" id="ARBA00022842"/>
    </source>
</evidence>
<evidence type="ECO:0000256" key="7">
    <source>
        <dbReference type="ARBA" id="ARBA00022679"/>
    </source>
</evidence>
<evidence type="ECO:0000256" key="8">
    <source>
        <dbReference type="ARBA" id="ARBA00022723"/>
    </source>
</evidence>
<comment type="function">
    <text evidence="12">Catalyzes the condensation of para-aminobenzoate (pABA) with 6-hydroxymethyl-7,8-dihydropterin diphosphate (DHPt-PP) to form 7,8-dihydropteroate (H2Pte), the immediate precursor of folate derivatives.</text>
</comment>
<name>A0ABT1S2C0_9FIRM</name>
<dbReference type="RefSeq" id="WP_066863921.1">
    <property type="nucleotide sequence ID" value="NZ_CABKVV010000013.1"/>
</dbReference>
<dbReference type="InterPro" id="IPR011005">
    <property type="entry name" value="Dihydropteroate_synth-like_sf"/>
</dbReference>
<dbReference type="GeneID" id="90532437"/>
<evidence type="ECO:0000259" key="13">
    <source>
        <dbReference type="PROSITE" id="PS50972"/>
    </source>
</evidence>
<accession>A0ABT1S2C0</accession>
<comment type="pathway">
    <text evidence="3 12">Cofactor biosynthesis; tetrahydrofolate biosynthesis; 7,8-dihydrofolate from 2-amino-4-hydroxy-6-hydroxymethyl-7,8-dihydropteridine diphosphate and 4-aminobenzoate: step 1/2.</text>
</comment>
<dbReference type="PROSITE" id="PS50972">
    <property type="entry name" value="PTERIN_BINDING"/>
    <property type="match status" value="1"/>
</dbReference>
<dbReference type="PANTHER" id="PTHR20941">
    <property type="entry name" value="FOLATE SYNTHESIS PROTEINS"/>
    <property type="match status" value="1"/>
</dbReference>
<feature type="domain" description="Pterin-binding" evidence="13">
    <location>
        <begin position="18"/>
        <end position="262"/>
    </location>
</feature>
<dbReference type="CDD" id="cd00739">
    <property type="entry name" value="DHPS"/>
    <property type="match status" value="1"/>
</dbReference>
<dbReference type="InterPro" id="IPR000489">
    <property type="entry name" value="Pterin-binding_dom"/>
</dbReference>
<reference evidence="14 15" key="1">
    <citation type="submission" date="2022-06" db="EMBL/GenBank/DDBJ databases">
        <title>Isolation of gut microbiota from human fecal samples.</title>
        <authorList>
            <person name="Pamer E.G."/>
            <person name="Barat B."/>
            <person name="Waligurski E."/>
            <person name="Medina S."/>
            <person name="Paddock L."/>
            <person name="Mostad J."/>
        </authorList>
    </citation>
    <scope>NUCLEOTIDE SEQUENCE [LARGE SCALE GENOMIC DNA]</scope>
    <source>
        <strain evidence="14 15">DFI.9.73</strain>
    </source>
</reference>